<accession>A0AAD2FWR7</accession>
<dbReference type="AlphaFoldDB" id="A0AAD2FWR7"/>
<sequence length="415" mass="46178">MADNRGMMEGIGGPVRMDQYSLNGIDPALDACCQRELESNRKYNALTSTLQRHDRIATAEERRRHARNLVKTSNFEGCRCCYDPNSDGGGDYRALIEYKQLKRQDEDQVQAQDEDAYGMSLREKAPTSVPDRPTESETDSDDDSDFDYLLDDDDLPGASANKQWEEARKAELEYQIWSNQVAMQHGFGVHRQHHPARVLKVAGIKGPKEVSSANARQPPPAVVLHLLDADALSSASLDYYLENTLAPANMGTMFLRAPGRGALQWNADSPRMKGTLIGQLEPDRDLPCLIAIRDGVVVNVCPNLREFSHSRDGEGEIESHAVERWLNQTGVLIARAPPVETLCYVRPEEDALNSYLGANTNISSKKAASEKAEIDYYCCGLEGCQKTFYHEHVGVETSEQSGLVVKEETVLETEN</sequence>
<reference evidence="2" key="1">
    <citation type="submission" date="2023-08" db="EMBL/GenBank/DDBJ databases">
        <authorList>
            <person name="Audoor S."/>
            <person name="Bilcke G."/>
        </authorList>
    </citation>
    <scope>NUCLEOTIDE SEQUENCE</scope>
</reference>
<evidence type="ECO:0000313" key="3">
    <source>
        <dbReference type="Proteomes" id="UP001295423"/>
    </source>
</evidence>
<evidence type="ECO:0000256" key="1">
    <source>
        <dbReference type="SAM" id="MobiDB-lite"/>
    </source>
</evidence>
<proteinExistence type="predicted"/>
<comment type="caution">
    <text evidence="2">The sequence shown here is derived from an EMBL/GenBank/DDBJ whole genome shotgun (WGS) entry which is preliminary data.</text>
</comment>
<evidence type="ECO:0000313" key="2">
    <source>
        <dbReference type="EMBL" id="CAJ1954886.1"/>
    </source>
</evidence>
<feature type="compositionally biased region" description="Acidic residues" evidence="1">
    <location>
        <begin position="136"/>
        <end position="152"/>
    </location>
</feature>
<feature type="region of interest" description="Disordered" evidence="1">
    <location>
        <begin position="104"/>
        <end position="152"/>
    </location>
</feature>
<organism evidence="2 3">
    <name type="scientific">Cylindrotheca closterium</name>
    <dbReference type="NCBI Taxonomy" id="2856"/>
    <lineage>
        <taxon>Eukaryota</taxon>
        <taxon>Sar</taxon>
        <taxon>Stramenopiles</taxon>
        <taxon>Ochrophyta</taxon>
        <taxon>Bacillariophyta</taxon>
        <taxon>Bacillariophyceae</taxon>
        <taxon>Bacillariophycidae</taxon>
        <taxon>Bacillariales</taxon>
        <taxon>Bacillariaceae</taxon>
        <taxon>Cylindrotheca</taxon>
    </lineage>
</organism>
<keyword evidence="3" id="KW-1185">Reference proteome</keyword>
<name>A0AAD2FWR7_9STRA</name>
<protein>
    <submittedName>
        <fullName evidence="2">Uncharacterized protein</fullName>
    </submittedName>
</protein>
<dbReference type="Proteomes" id="UP001295423">
    <property type="component" value="Unassembled WGS sequence"/>
</dbReference>
<dbReference type="EMBL" id="CAKOGP040001870">
    <property type="protein sequence ID" value="CAJ1954886.1"/>
    <property type="molecule type" value="Genomic_DNA"/>
</dbReference>
<gene>
    <name evidence="2" type="ORF">CYCCA115_LOCUS15478</name>
</gene>